<protein>
    <recommendedName>
        <fullName evidence="3">TsaA-like domain-containing protein</fullName>
    </recommendedName>
</protein>
<evidence type="ECO:0000256" key="1">
    <source>
        <dbReference type="ARBA" id="ARBA00022691"/>
    </source>
</evidence>
<keyword evidence="5" id="KW-1185">Reference proteome</keyword>
<evidence type="ECO:0000259" key="3">
    <source>
        <dbReference type="PROSITE" id="PS51668"/>
    </source>
</evidence>
<organism evidence="4 5">
    <name type="scientific">Vitis vinifera</name>
    <name type="common">Grape</name>
    <dbReference type="NCBI Taxonomy" id="29760"/>
    <lineage>
        <taxon>Eukaryota</taxon>
        <taxon>Viridiplantae</taxon>
        <taxon>Streptophyta</taxon>
        <taxon>Embryophyta</taxon>
        <taxon>Tracheophyta</taxon>
        <taxon>Spermatophyta</taxon>
        <taxon>Magnoliopsida</taxon>
        <taxon>eudicotyledons</taxon>
        <taxon>Gunneridae</taxon>
        <taxon>Pentapetalae</taxon>
        <taxon>rosids</taxon>
        <taxon>Vitales</taxon>
        <taxon>Vitaceae</taxon>
        <taxon>Viteae</taxon>
        <taxon>Vitis</taxon>
    </lineage>
</organism>
<gene>
    <name evidence="4" type="ordered locus">VIT_17s0053g00800</name>
</gene>
<keyword evidence="1" id="KW-0949">S-adenosyl-L-methionine</keyword>
<sequence>MTKHFYVCKNGTPRQSLLVPFSTHCLIVFFDFQVPPTSLEDLREYSHCWIIYVLNLNIDLEKILTIDFVVEVTISIFRMICLEECLIGPMEC</sequence>
<evidence type="ECO:0000256" key="2">
    <source>
        <dbReference type="ARBA" id="ARBA00033753"/>
    </source>
</evidence>
<proteinExistence type="inferred from homology"/>
<comment type="similarity">
    <text evidence="2">Belongs to the tRNA methyltransferase O family.</text>
</comment>
<dbReference type="Gene3D" id="2.40.30.70">
    <property type="entry name" value="YaeB-like"/>
    <property type="match status" value="1"/>
</dbReference>
<name>D7TXT0_VITVI</name>
<dbReference type="eggNOG" id="KOG2942">
    <property type="taxonomic scope" value="Eukaryota"/>
</dbReference>
<accession>D7TXT0</accession>
<dbReference type="PROSITE" id="PS51668">
    <property type="entry name" value="TSAA_2"/>
    <property type="match status" value="1"/>
</dbReference>
<dbReference type="InterPro" id="IPR036414">
    <property type="entry name" value="YaeB_N_sf"/>
</dbReference>
<dbReference type="InterPro" id="IPR040372">
    <property type="entry name" value="YaeB-like"/>
</dbReference>
<evidence type="ECO:0000313" key="4">
    <source>
        <dbReference type="EMBL" id="CBI35305.3"/>
    </source>
</evidence>
<dbReference type="PANTHER" id="PTHR12818:SF0">
    <property type="entry name" value="TRNA (ADENINE(37)-N6)-METHYLTRANSFERASE"/>
    <property type="match status" value="1"/>
</dbReference>
<dbReference type="InParanoid" id="D7TXT0"/>
<dbReference type="SUPFAM" id="SSF118196">
    <property type="entry name" value="YaeB-like"/>
    <property type="match status" value="1"/>
</dbReference>
<evidence type="ECO:0000313" key="5">
    <source>
        <dbReference type="Proteomes" id="UP000009183"/>
    </source>
</evidence>
<dbReference type="EMBL" id="FN596258">
    <property type="protein sequence ID" value="CBI35305.3"/>
    <property type="molecule type" value="Genomic_DNA"/>
</dbReference>
<dbReference type="PANTHER" id="PTHR12818">
    <property type="entry name" value="TRNA (ADENINE(37)-N6)-METHYLTRANSFERASE"/>
    <property type="match status" value="1"/>
</dbReference>
<dbReference type="STRING" id="29760.D7TXT0"/>
<dbReference type="Proteomes" id="UP000009183">
    <property type="component" value="Chromosome 17"/>
</dbReference>
<reference evidence="5" key="1">
    <citation type="journal article" date="2007" name="Nature">
        <title>The grapevine genome sequence suggests ancestral hexaploidization in major angiosperm phyla.</title>
        <authorList>
            <consortium name="The French-Italian Public Consortium for Grapevine Genome Characterization."/>
            <person name="Jaillon O."/>
            <person name="Aury J.-M."/>
            <person name="Noel B."/>
            <person name="Policriti A."/>
            <person name="Clepet C."/>
            <person name="Casagrande A."/>
            <person name="Choisne N."/>
            <person name="Aubourg S."/>
            <person name="Vitulo N."/>
            <person name="Jubin C."/>
            <person name="Vezzi A."/>
            <person name="Legeai F."/>
            <person name="Hugueney P."/>
            <person name="Dasilva C."/>
            <person name="Horner D."/>
            <person name="Mica E."/>
            <person name="Jublot D."/>
            <person name="Poulain J."/>
            <person name="Bruyere C."/>
            <person name="Billault A."/>
            <person name="Segurens B."/>
            <person name="Gouyvenoux M."/>
            <person name="Ugarte E."/>
            <person name="Cattonaro F."/>
            <person name="Anthouard V."/>
            <person name="Vico V."/>
            <person name="Del Fabbro C."/>
            <person name="Alaux M."/>
            <person name="Di Gaspero G."/>
            <person name="Dumas V."/>
            <person name="Felice N."/>
            <person name="Paillard S."/>
            <person name="Juman I."/>
            <person name="Moroldo M."/>
            <person name="Scalabrin S."/>
            <person name="Canaguier A."/>
            <person name="Le Clainche I."/>
            <person name="Malacrida G."/>
            <person name="Durand E."/>
            <person name="Pesole G."/>
            <person name="Laucou V."/>
            <person name="Chatelet P."/>
            <person name="Merdinoglu D."/>
            <person name="Delledonne M."/>
            <person name="Pezzotti M."/>
            <person name="Lecharny A."/>
            <person name="Scarpelli C."/>
            <person name="Artiguenave F."/>
            <person name="Pe M.E."/>
            <person name="Valle G."/>
            <person name="Morgante M."/>
            <person name="Caboche M."/>
            <person name="Adam-Blondon A.-F."/>
            <person name="Weissenbach J."/>
            <person name="Quetier F."/>
            <person name="Wincker P."/>
        </authorList>
    </citation>
    <scope>NUCLEOTIDE SEQUENCE [LARGE SCALE GENOMIC DNA]</scope>
    <source>
        <strain evidence="5">cv. Pinot noir / PN40024</strain>
    </source>
</reference>
<dbReference type="InterPro" id="IPR023370">
    <property type="entry name" value="TrmO-like_N"/>
</dbReference>
<feature type="domain" description="TsaA-like" evidence="3">
    <location>
        <begin position="1"/>
        <end position="92"/>
    </location>
</feature>
<dbReference type="InterPro" id="IPR036413">
    <property type="entry name" value="YaeB-like_sf"/>
</dbReference>
<dbReference type="HOGENOM" id="CLU_2417673_0_0_1"/>
<dbReference type="AlphaFoldDB" id="D7TXT0"/>
<dbReference type="PaxDb" id="29760-VIT_17s0053g00800.t01"/>